<protein>
    <submittedName>
        <fullName evidence="2">Uncharacterized protein</fullName>
    </submittedName>
</protein>
<organism evidence="2 3">
    <name type="scientific">Papilio machaon</name>
    <name type="common">Old World swallowtail butterfly</name>
    <dbReference type="NCBI Taxonomy" id="76193"/>
    <lineage>
        <taxon>Eukaryota</taxon>
        <taxon>Metazoa</taxon>
        <taxon>Ecdysozoa</taxon>
        <taxon>Arthropoda</taxon>
        <taxon>Hexapoda</taxon>
        <taxon>Insecta</taxon>
        <taxon>Pterygota</taxon>
        <taxon>Neoptera</taxon>
        <taxon>Endopterygota</taxon>
        <taxon>Lepidoptera</taxon>
        <taxon>Glossata</taxon>
        <taxon>Ditrysia</taxon>
        <taxon>Papilionoidea</taxon>
        <taxon>Papilionidae</taxon>
        <taxon>Papilioninae</taxon>
        <taxon>Papilio</taxon>
    </lineage>
</organism>
<feature type="compositionally biased region" description="Basic and acidic residues" evidence="1">
    <location>
        <begin position="88"/>
        <end position="101"/>
    </location>
</feature>
<sequence length="101" mass="11096">MPKSKSRDVKIVHSDKRIAKLDDESLRKLTDSDGPCNECICNLIDPPKRPFDLRNAIRSAFDSLQMYTDSTAKSLGITSSSNLAGPSAKDKEKEKAKGGKK</sequence>
<keyword evidence="3" id="KW-1185">Reference proteome</keyword>
<dbReference type="AlphaFoldDB" id="A0A0N1IBD7"/>
<feature type="compositionally biased region" description="Polar residues" evidence="1">
    <location>
        <begin position="75"/>
        <end position="84"/>
    </location>
</feature>
<gene>
    <name evidence="2" type="ORF">RR48_01441</name>
</gene>
<accession>A0A0N1IBD7</accession>
<feature type="region of interest" description="Disordered" evidence="1">
    <location>
        <begin position="75"/>
        <end position="101"/>
    </location>
</feature>
<evidence type="ECO:0000256" key="1">
    <source>
        <dbReference type="SAM" id="MobiDB-lite"/>
    </source>
</evidence>
<evidence type="ECO:0000313" key="2">
    <source>
        <dbReference type="EMBL" id="KPJ17579.1"/>
    </source>
</evidence>
<dbReference type="InParanoid" id="A0A0N1IBD7"/>
<dbReference type="Proteomes" id="UP000053240">
    <property type="component" value="Unassembled WGS sequence"/>
</dbReference>
<name>A0A0N1IBD7_PAPMA</name>
<dbReference type="EMBL" id="KQ460127">
    <property type="protein sequence ID" value="KPJ17579.1"/>
    <property type="molecule type" value="Genomic_DNA"/>
</dbReference>
<proteinExistence type="predicted"/>
<reference evidence="2 3" key="1">
    <citation type="journal article" date="2015" name="Nat. Commun.">
        <title>Outbred genome sequencing and CRISPR/Cas9 gene editing in butterflies.</title>
        <authorList>
            <person name="Li X."/>
            <person name="Fan D."/>
            <person name="Zhang W."/>
            <person name="Liu G."/>
            <person name="Zhang L."/>
            <person name="Zhao L."/>
            <person name="Fang X."/>
            <person name="Chen L."/>
            <person name="Dong Y."/>
            <person name="Chen Y."/>
            <person name="Ding Y."/>
            <person name="Zhao R."/>
            <person name="Feng M."/>
            <person name="Zhu Y."/>
            <person name="Feng Y."/>
            <person name="Jiang X."/>
            <person name="Zhu D."/>
            <person name="Xiang H."/>
            <person name="Feng X."/>
            <person name="Li S."/>
            <person name="Wang J."/>
            <person name="Zhang G."/>
            <person name="Kronforst M.R."/>
            <person name="Wang W."/>
        </authorList>
    </citation>
    <scope>NUCLEOTIDE SEQUENCE [LARGE SCALE GENOMIC DNA]</scope>
    <source>
        <strain evidence="2">Ya'a_city_454_Pm</strain>
        <tissue evidence="2">Whole body</tissue>
    </source>
</reference>
<evidence type="ECO:0000313" key="3">
    <source>
        <dbReference type="Proteomes" id="UP000053240"/>
    </source>
</evidence>